<evidence type="ECO:0000259" key="2">
    <source>
        <dbReference type="PROSITE" id="PS50994"/>
    </source>
</evidence>
<evidence type="ECO:0000256" key="1">
    <source>
        <dbReference type="ARBA" id="ARBA00023268"/>
    </source>
</evidence>
<evidence type="ECO:0000313" key="4">
    <source>
        <dbReference type="RefSeq" id="XP_071923077.1"/>
    </source>
</evidence>
<dbReference type="Pfam" id="PF17919">
    <property type="entry name" value="RT_RNaseH_2"/>
    <property type="match status" value="1"/>
</dbReference>
<dbReference type="InterPro" id="IPR036397">
    <property type="entry name" value="RNaseH_sf"/>
</dbReference>
<dbReference type="InterPro" id="IPR012337">
    <property type="entry name" value="RNaseH-like_sf"/>
</dbReference>
<organism evidence="3 4">
    <name type="scientific">Coffea arabica</name>
    <name type="common">Arabian coffee</name>
    <dbReference type="NCBI Taxonomy" id="13443"/>
    <lineage>
        <taxon>Eukaryota</taxon>
        <taxon>Viridiplantae</taxon>
        <taxon>Streptophyta</taxon>
        <taxon>Embryophyta</taxon>
        <taxon>Tracheophyta</taxon>
        <taxon>Spermatophyta</taxon>
        <taxon>Magnoliopsida</taxon>
        <taxon>eudicotyledons</taxon>
        <taxon>Gunneridae</taxon>
        <taxon>Pentapetalae</taxon>
        <taxon>asterids</taxon>
        <taxon>lamiids</taxon>
        <taxon>Gentianales</taxon>
        <taxon>Rubiaceae</taxon>
        <taxon>Ixoroideae</taxon>
        <taxon>Gardenieae complex</taxon>
        <taxon>Bertiereae - Coffeeae clade</taxon>
        <taxon>Coffeeae</taxon>
        <taxon>Coffea</taxon>
    </lineage>
</organism>
<dbReference type="Gene3D" id="3.30.70.270">
    <property type="match status" value="1"/>
</dbReference>
<dbReference type="InterPro" id="IPR041577">
    <property type="entry name" value="RT_RNaseH_2"/>
</dbReference>
<dbReference type="Gene3D" id="3.30.420.10">
    <property type="entry name" value="Ribonuclease H-like superfamily/Ribonuclease H"/>
    <property type="match status" value="1"/>
</dbReference>
<sequence length="334" mass="38466">MENAQRANVCEVCTSMDYPTDACPILQECGAEHVNMAGGVSTPRRQYDPYSNTYNPSWRDHPNFNLEKIIEIFMDDFSVYEDSFYRRFIKDFSKIGAPLFKLLQKDVAFDFTNECKVTFDKLKESLTSPPFIQPPNWSLPFEILCDASDCSVGAVLEQRIGRVAHPIYHASKALNGSHLKVLDDEEGCKTKVHQMDPTPVKAKTTRTNDSRMVVGFLKYNIFVRFGMPRGVVSDRGTHFYNKTIAALFRKYGVFHKVFAPYHPQTNGQAEISNREIKSILEKMVRLDRKDWSLKLEDALWAYRTAYKTLIGMSPYRLVFGKTCHLPVEFEYRAF</sequence>
<dbReference type="InterPro" id="IPR001584">
    <property type="entry name" value="Integrase_cat-core"/>
</dbReference>
<accession>A0ABM4VU76</accession>
<dbReference type="InterPro" id="IPR043502">
    <property type="entry name" value="DNA/RNA_pol_sf"/>
</dbReference>
<dbReference type="SUPFAM" id="SSF56672">
    <property type="entry name" value="DNA/RNA polymerases"/>
    <property type="match status" value="1"/>
</dbReference>
<gene>
    <name evidence="4" type="primary">LOC140015093</name>
</gene>
<feature type="domain" description="Integrase catalytic" evidence="2">
    <location>
        <begin position="162"/>
        <end position="322"/>
    </location>
</feature>
<dbReference type="Proteomes" id="UP001652660">
    <property type="component" value="Chromosome 10e"/>
</dbReference>
<dbReference type="InterPro" id="IPR043128">
    <property type="entry name" value="Rev_trsase/Diguanyl_cyclase"/>
</dbReference>
<keyword evidence="1" id="KW-0511">Multifunctional enzyme</keyword>
<dbReference type="RefSeq" id="XP_071923077.1">
    <property type="nucleotide sequence ID" value="XM_072066976.1"/>
</dbReference>
<name>A0ABM4VU76_COFAR</name>
<dbReference type="PANTHER" id="PTHR37984:SF5">
    <property type="entry name" value="PROTEIN NYNRIN-LIKE"/>
    <property type="match status" value="1"/>
</dbReference>
<dbReference type="SUPFAM" id="SSF53098">
    <property type="entry name" value="Ribonuclease H-like"/>
    <property type="match status" value="1"/>
</dbReference>
<dbReference type="PANTHER" id="PTHR37984">
    <property type="entry name" value="PROTEIN CBG26694"/>
    <property type="match status" value="1"/>
</dbReference>
<dbReference type="GeneID" id="140015093"/>
<keyword evidence="3" id="KW-1185">Reference proteome</keyword>
<protein>
    <recommendedName>
        <fullName evidence="2">Integrase catalytic domain-containing protein</fullName>
    </recommendedName>
</protein>
<dbReference type="InterPro" id="IPR050951">
    <property type="entry name" value="Retrovirus_Pol_polyprotein"/>
</dbReference>
<dbReference type="PROSITE" id="PS50994">
    <property type="entry name" value="INTEGRASE"/>
    <property type="match status" value="1"/>
</dbReference>
<proteinExistence type="predicted"/>
<evidence type="ECO:0000313" key="3">
    <source>
        <dbReference type="Proteomes" id="UP001652660"/>
    </source>
</evidence>
<reference evidence="4" key="1">
    <citation type="submission" date="2025-08" db="UniProtKB">
        <authorList>
            <consortium name="RefSeq"/>
        </authorList>
    </citation>
    <scope>IDENTIFICATION</scope>
    <source>
        <tissue evidence="4">Leaves</tissue>
    </source>
</reference>